<evidence type="ECO:0000313" key="1">
    <source>
        <dbReference type="EMBL" id="MBX29589.1"/>
    </source>
</evidence>
<keyword evidence="2" id="KW-0436">Ligase</keyword>
<organism evidence="2">
    <name type="scientific">Rhizophora mucronata</name>
    <name type="common">Asiatic mangrove</name>
    <dbReference type="NCBI Taxonomy" id="61149"/>
    <lineage>
        <taxon>Eukaryota</taxon>
        <taxon>Viridiplantae</taxon>
        <taxon>Streptophyta</taxon>
        <taxon>Embryophyta</taxon>
        <taxon>Tracheophyta</taxon>
        <taxon>Spermatophyta</taxon>
        <taxon>Magnoliopsida</taxon>
        <taxon>eudicotyledons</taxon>
        <taxon>Gunneridae</taxon>
        <taxon>Pentapetalae</taxon>
        <taxon>rosids</taxon>
        <taxon>fabids</taxon>
        <taxon>Malpighiales</taxon>
        <taxon>Rhizophoraceae</taxon>
        <taxon>Rhizophora</taxon>
    </lineage>
</organism>
<sequence>MARIRPTRSCFFPCFERPNSVRTSLSSFIRKYANLSLQLATTESIFALHNLKPMISNQIVIKPSPIAQIKNQTSKHPNSRRYASIEFERIGKRNWPPQLGLGKHFMAPFPFFFFFFI</sequence>
<reference evidence="2" key="1">
    <citation type="submission" date="2018-02" db="EMBL/GenBank/DDBJ databases">
        <title>Rhizophora mucronata_Transcriptome.</title>
        <authorList>
            <person name="Meera S.P."/>
            <person name="Sreeshan A."/>
            <person name="Augustine A."/>
        </authorList>
    </citation>
    <scope>NUCLEOTIDE SEQUENCE</scope>
    <source>
        <tissue evidence="2">Leaf</tissue>
    </source>
</reference>
<evidence type="ECO:0000313" key="2">
    <source>
        <dbReference type="EMBL" id="MBX29593.1"/>
    </source>
</evidence>
<dbReference type="EMBL" id="GGEC01049105">
    <property type="protein sequence ID" value="MBX29589.1"/>
    <property type="molecule type" value="Transcribed_RNA"/>
</dbReference>
<dbReference type="GO" id="GO:0016874">
    <property type="term" value="F:ligase activity"/>
    <property type="evidence" value="ECO:0007669"/>
    <property type="project" value="UniProtKB-KW"/>
</dbReference>
<accession>A0A2P2MH87</accession>
<protein>
    <submittedName>
        <fullName evidence="1">E3 SUMO-protein ligase SIZ1-like</fullName>
    </submittedName>
    <submittedName>
        <fullName evidence="2">Sumo ligase</fullName>
    </submittedName>
</protein>
<dbReference type="AlphaFoldDB" id="A0A2P2MH87"/>
<proteinExistence type="predicted"/>
<dbReference type="EMBL" id="GGEC01049109">
    <property type="protein sequence ID" value="MBX29593.1"/>
    <property type="molecule type" value="Transcribed_RNA"/>
</dbReference>
<name>A0A2P2MH87_RHIMU</name>